<dbReference type="InterPro" id="IPR004367">
    <property type="entry name" value="Cyclin_C-dom"/>
</dbReference>
<feature type="domain" description="Cyclin C-terminal" evidence="4">
    <location>
        <begin position="165"/>
        <end position="317"/>
    </location>
</feature>
<evidence type="ECO:0008006" key="7">
    <source>
        <dbReference type="Google" id="ProtNLM"/>
    </source>
</evidence>
<comment type="similarity">
    <text evidence="2">Belongs to the cyclin family.</text>
</comment>
<proteinExistence type="inferred from homology"/>
<organism evidence="5 6">
    <name type="scientific">Orchesella dallaii</name>
    <dbReference type="NCBI Taxonomy" id="48710"/>
    <lineage>
        <taxon>Eukaryota</taxon>
        <taxon>Metazoa</taxon>
        <taxon>Ecdysozoa</taxon>
        <taxon>Arthropoda</taxon>
        <taxon>Hexapoda</taxon>
        <taxon>Collembola</taxon>
        <taxon>Entomobryomorpha</taxon>
        <taxon>Entomobryoidea</taxon>
        <taxon>Orchesellidae</taxon>
        <taxon>Orchesellinae</taxon>
        <taxon>Orchesella</taxon>
    </lineage>
</organism>
<feature type="domain" description="Cyclin-like" evidence="3">
    <location>
        <begin position="208"/>
        <end position="291"/>
    </location>
</feature>
<evidence type="ECO:0000256" key="2">
    <source>
        <dbReference type="RuleBase" id="RU000383"/>
    </source>
</evidence>
<keyword evidence="6" id="KW-1185">Reference proteome</keyword>
<dbReference type="Pfam" id="PF00134">
    <property type="entry name" value="Cyclin_N"/>
    <property type="match status" value="1"/>
</dbReference>
<protein>
    <recommendedName>
        <fullName evidence="7">Cyclin-J</fullName>
    </recommendedName>
</protein>
<evidence type="ECO:0000313" key="6">
    <source>
        <dbReference type="Proteomes" id="UP001642540"/>
    </source>
</evidence>
<dbReference type="EMBL" id="CAXLJM020000006">
    <property type="protein sequence ID" value="CAL8071405.1"/>
    <property type="molecule type" value="Genomic_DNA"/>
</dbReference>
<evidence type="ECO:0000259" key="3">
    <source>
        <dbReference type="SMART" id="SM00385"/>
    </source>
</evidence>
<dbReference type="InterPro" id="IPR006671">
    <property type="entry name" value="Cyclin_N"/>
</dbReference>
<dbReference type="SMART" id="SM00385">
    <property type="entry name" value="CYCLIN"/>
    <property type="match status" value="2"/>
</dbReference>
<accession>A0ABP1PML0</accession>
<dbReference type="Pfam" id="PF02984">
    <property type="entry name" value="Cyclin_C"/>
    <property type="match status" value="1"/>
</dbReference>
<dbReference type="InterPro" id="IPR013763">
    <property type="entry name" value="Cyclin-like_dom"/>
</dbReference>
<dbReference type="SMART" id="SM01332">
    <property type="entry name" value="Cyclin_C"/>
    <property type="match status" value="1"/>
</dbReference>
<feature type="domain" description="Cyclin-like" evidence="3">
    <location>
        <begin position="68"/>
        <end position="156"/>
    </location>
</feature>
<dbReference type="InterPro" id="IPR039361">
    <property type="entry name" value="Cyclin"/>
</dbReference>
<name>A0ABP1PML0_9HEXA</name>
<dbReference type="Gene3D" id="1.10.472.10">
    <property type="entry name" value="Cyclin-like"/>
    <property type="match status" value="2"/>
</dbReference>
<evidence type="ECO:0000256" key="1">
    <source>
        <dbReference type="ARBA" id="ARBA00023127"/>
    </source>
</evidence>
<dbReference type="SUPFAM" id="SSF47954">
    <property type="entry name" value="Cyclin-like"/>
    <property type="match status" value="2"/>
</dbReference>
<dbReference type="Proteomes" id="UP001642540">
    <property type="component" value="Unassembled WGS sequence"/>
</dbReference>
<keyword evidence="1 2" id="KW-0195">Cyclin</keyword>
<evidence type="ECO:0000313" key="5">
    <source>
        <dbReference type="EMBL" id="CAL8071405.1"/>
    </source>
</evidence>
<dbReference type="InterPro" id="IPR036915">
    <property type="entry name" value="Cyclin-like_sf"/>
</dbReference>
<evidence type="ECO:0000259" key="4">
    <source>
        <dbReference type="SMART" id="SM01332"/>
    </source>
</evidence>
<gene>
    <name evidence="5" type="ORF">ODALV1_LOCUS1701</name>
</gene>
<dbReference type="PANTHER" id="PTHR10177">
    <property type="entry name" value="CYCLINS"/>
    <property type="match status" value="1"/>
</dbReference>
<reference evidence="5 6" key="1">
    <citation type="submission" date="2024-08" db="EMBL/GenBank/DDBJ databases">
        <authorList>
            <person name="Cucini C."/>
            <person name="Frati F."/>
        </authorList>
    </citation>
    <scope>NUCLEOTIDE SEQUENCE [LARGE SCALE GENOMIC DNA]</scope>
</reference>
<sequence length="329" mass="38033">MTLCFSDIETRETLRRLKEISFAYGSHGSEPLCETLIDYIAHMKVQETKRLRWEHRSPQLRQRRGMVSFIMKVCMHERYSSDTTYLAIYLYDRFTDRHSIAECQLTFVSLVCVVLSGKLLEVDHSIPRYHRMTKFISNFRQSQYQTFLGLEKYVLDAFRCDILVPTEINFLQFYMLYAVDGISSVVADENNNSIVAGSDPSKIEVGTNNFAPYASVQGADIVEKIKETAMLILQELSRLDPTNEFPPSWIAASILMFARRENSLNFWTPKLAAITSYTLAEVQCCLVAYIEPRFKESSFNRNFMAPDFRSVNKEVFILAKETTDQNNNN</sequence>
<comment type="caution">
    <text evidence="5">The sequence shown here is derived from an EMBL/GenBank/DDBJ whole genome shotgun (WGS) entry which is preliminary data.</text>
</comment>